<feature type="domain" description="tRNA (adenine(58)-N(1))-methyltransferase catalytic subunit TRM61 C-terminal" evidence="9">
    <location>
        <begin position="151"/>
        <end position="254"/>
    </location>
</feature>
<dbReference type="PROSITE" id="PS51620">
    <property type="entry name" value="SAM_TRM61"/>
    <property type="match status" value="1"/>
</dbReference>
<feature type="region of interest" description="Disordered" evidence="8">
    <location>
        <begin position="262"/>
        <end position="291"/>
    </location>
</feature>
<keyword evidence="6" id="KW-0819">tRNA processing</keyword>
<dbReference type="InterPro" id="IPR049470">
    <property type="entry name" value="TRM61_C"/>
</dbReference>
<dbReference type="GO" id="GO:0005634">
    <property type="term" value="C:nucleus"/>
    <property type="evidence" value="ECO:0007669"/>
    <property type="project" value="UniProtKB-SubCell"/>
</dbReference>
<dbReference type="GO" id="GO:0008033">
    <property type="term" value="P:tRNA processing"/>
    <property type="evidence" value="ECO:0007669"/>
    <property type="project" value="UniProtKB-KW"/>
</dbReference>
<feature type="compositionally biased region" description="Basic and acidic residues" evidence="8">
    <location>
        <begin position="58"/>
        <end position="73"/>
    </location>
</feature>
<evidence type="ECO:0000256" key="5">
    <source>
        <dbReference type="ARBA" id="ARBA00022691"/>
    </source>
</evidence>
<dbReference type="Proteomes" id="UP001516023">
    <property type="component" value="Unassembled WGS sequence"/>
</dbReference>
<dbReference type="SUPFAM" id="SSF53335">
    <property type="entry name" value="S-adenosyl-L-methionine-dependent methyltransferases"/>
    <property type="match status" value="1"/>
</dbReference>
<dbReference type="InterPro" id="IPR014816">
    <property type="entry name" value="tRNA_MeTrfase_Gcd14"/>
</dbReference>
<dbReference type="AlphaFoldDB" id="A0ABD3QC72"/>
<evidence type="ECO:0000256" key="3">
    <source>
        <dbReference type="ARBA" id="ARBA00022603"/>
    </source>
</evidence>
<evidence type="ECO:0000313" key="10">
    <source>
        <dbReference type="EMBL" id="KAL3797091.1"/>
    </source>
</evidence>
<dbReference type="EC" id="2.1.1.220" evidence="2"/>
<feature type="compositionally biased region" description="Basic and acidic residues" evidence="8">
    <location>
        <begin position="277"/>
        <end position="289"/>
    </location>
</feature>
<dbReference type="Gene3D" id="3.40.50.150">
    <property type="entry name" value="Vaccinia Virus protein VP39"/>
    <property type="match status" value="1"/>
</dbReference>
<proteinExistence type="predicted"/>
<evidence type="ECO:0000256" key="2">
    <source>
        <dbReference type="ARBA" id="ARBA00012796"/>
    </source>
</evidence>
<comment type="subcellular location">
    <subcellularLocation>
        <location evidence="1">Nucleus</location>
    </subcellularLocation>
</comment>
<reference evidence="10 11" key="1">
    <citation type="journal article" date="2020" name="G3 (Bethesda)">
        <title>Improved Reference Genome for Cyclotella cryptica CCMP332, a Model for Cell Wall Morphogenesis, Salinity Adaptation, and Lipid Production in Diatoms (Bacillariophyta).</title>
        <authorList>
            <person name="Roberts W.R."/>
            <person name="Downey K.M."/>
            <person name="Ruck E.C."/>
            <person name="Traller J.C."/>
            <person name="Alverson A.J."/>
        </authorList>
    </citation>
    <scope>NUCLEOTIDE SEQUENCE [LARGE SCALE GENOMIC DNA]</scope>
    <source>
        <strain evidence="10 11">CCMP332</strain>
    </source>
</reference>
<evidence type="ECO:0000256" key="8">
    <source>
        <dbReference type="SAM" id="MobiDB-lite"/>
    </source>
</evidence>
<evidence type="ECO:0000256" key="1">
    <source>
        <dbReference type="ARBA" id="ARBA00004123"/>
    </source>
</evidence>
<evidence type="ECO:0000313" key="11">
    <source>
        <dbReference type="Proteomes" id="UP001516023"/>
    </source>
</evidence>
<keyword evidence="5" id="KW-0949">S-adenosyl-L-methionine</keyword>
<organism evidence="10 11">
    <name type="scientific">Cyclotella cryptica</name>
    <dbReference type="NCBI Taxonomy" id="29204"/>
    <lineage>
        <taxon>Eukaryota</taxon>
        <taxon>Sar</taxon>
        <taxon>Stramenopiles</taxon>
        <taxon>Ochrophyta</taxon>
        <taxon>Bacillariophyta</taxon>
        <taxon>Coscinodiscophyceae</taxon>
        <taxon>Thalassiosirophycidae</taxon>
        <taxon>Stephanodiscales</taxon>
        <taxon>Stephanodiscaceae</taxon>
        <taxon>Cyclotella</taxon>
    </lineage>
</organism>
<gene>
    <name evidence="10" type="ORF">HJC23_000429</name>
</gene>
<feature type="region of interest" description="Disordered" evidence="8">
    <location>
        <begin position="47"/>
        <end position="73"/>
    </location>
</feature>
<name>A0ABD3QC72_9STRA</name>
<evidence type="ECO:0000259" key="9">
    <source>
        <dbReference type="Pfam" id="PF08704"/>
    </source>
</evidence>
<accession>A0ABD3QC72</accession>
<keyword evidence="7" id="KW-0539">Nucleus</keyword>
<keyword evidence="4" id="KW-0808">Transferase</keyword>
<dbReference type="EMBL" id="JABMIG020000057">
    <property type="protein sequence ID" value="KAL3797091.1"/>
    <property type="molecule type" value="Genomic_DNA"/>
</dbReference>
<dbReference type="Gene3D" id="3.10.330.20">
    <property type="match status" value="1"/>
</dbReference>
<keyword evidence="11" id="KW-1185">Reference proteome</keyword>
<dbReference type="PANTHER" id="PTHR12133:SF2">
    <property type="entry name" value="TRNA (ADENINE(58)-N(1))-METHYLTRANSFERASE CATALYTIC SUBUNIT TRMT61A"/>
    <property type="match status" value="1"/>
</dbReference>
<dbReference type="InterPro" id="IPR029063">
    <property type="entry name" value="SAM-dependent_MTases_sf"/>
</dbReference>
<evidence type="ECO:0000256" key="6">
    <source>
        <dbReference type="ARBA" id="ARBA00022694"/>
    </source>
</evidence>
<keyword evidence="3" id="KW-0489">Methyltransferase</keyword>
<dbReference type="Pfam" id="PF08704">
    <property type="entry name" value="GCD14"/>
    <property type="match status" value="2"/>
</dbReference>
<sequence length="457" mass="50570">MDFGRPMVCNPGVVAKSNIRLVPETYLGDDPLDILVCQASNDAAKDLFLGNDNPSSDSTKKDTSSEPTNDTEKHLSRVDHALYAEHHLPAPRPTIQPGDLVVVFESFNDLNFVYATPNEVFSNRNGHFPHHDFISKPYGCKIRSKNNNGLGFLYLLRPTPELWARSLPHRTQIVHELDASMIVHYLNLIPNMVVCESGTGSGAMSHVILRSIAPKGKLHTYEFNKIRADKARVEFQGHGLGHLVEVHHRDVCGKKALLNMNQQESNQPAASDETETDEIKDKDSADDGKGGFQLGESAAHAIFLDLPEPWLAVKHAAFTLKTSGRICSYSPCMEQTQRTVVALKQYGFHSIQTVEARLKEYFVDEVEMEAPPTVLPAIPTEETATLEKERHVAGGVLPKEDSEVNSDIENAENKLQPGAKKRKLCARPFSQMRGHTAFLTFATAGGSMPRIPDKSSM</sequence>
<evidence type="ECO:0000256" key="7">
    <source>
        <dbReference type="ARBA" id="ARBA00023242"/>
    </source>
</evidence>
<dbReference type="GO" id="GO:0032259">
    <property type="term" value="P:methylation"/>
    <property type="evidence" value="ECO:0007669"/>
    <property type="project" value="UniProtKB-KW"/>
</dbReference>
<evidence type="ECO:0000256" key="4">
    <source>
        <dbReference type="ARBA" id="ARBA00022679"/>
    </source>
</evidence>
<protein>
    <recommendedName>
        <fullName evidence="2">tRNA (adenine(58)-N(1))-methyltransferase</fullName>
        <ecNumber evidence="2">2.1.1.220</ecNumber>
    </recommendedName>
</protein>
<dbReference type="GO" id="GO:0160107">
    <property type="term" value="F:tRNA (adenine(58)-N1)-methyltransferase activity"/>
    <property type="evidence" value="ECO:0007669"/>
    <property type="project" value="UniProtKB-EC"/>
</dbReference>
<feature type="domain" description="tRNA (adenine(58)-N(1))-methyltransferase catalytic subunit TRM61 C-terminal" evidence="9">
    <location>
        <begin position="285"/>
        <end position="443"/>
    </location>
</feature>
<dbReference type="PANTHER" id="PTHR12133">
    <property type="entry name" value="TRNA (ADENINE(58)-N(1))-METHYLTRANSFERASE"/>
    <property type="match status" value="1"/>
</dbReference>
<comment type="caution">
    <text evidence="10">The sequence shown here is derived from an EMBL/GenBank/DDBJ whole genome shotgun (WGS) entry which is preliminary data.</text>
</comment>